<dbReference type="Proteomes" id="UP000660024">
    <property type="component" value="Unassembled WGS sequence"/>
</dbReference>
<keyword evidence="3 5" id="KW-1133">Transmembrane helix</keyword>
<evidence type="ECO:0000256" key="3">
    <source>
        <dbReference type="ARBA" id="ARBA00022989"/>
    </source>
</evidence>
<keyword evidence="4 5" id="KW-0472">Membrane</keyword>
<accession>A0ABS1BG23</accession>
<comment type="caution">
    <text evidence="6">The sequence shown here is derived from an EMBL/GenBank/DDBJ whole genome shotgun (WGS) entry which is preliminary data.</text>
</comment>
<dbReference type="Pfam" id="PF25129">
    <property type="entry name" value="Pyr4-TMTC"/>
    <property type="match status" value="1"/>
</dbReference>
<proteinExistence type="predicted"/>
<feature type="transmembrane region" description="Helical" evidence="5">
    <location>
        <begin position="6"/>
        <end position="25"/>
    </location>
</feature>
<sequence length="228" mass="26843">MNYLIAFMVPIGGFFWATAYFLIILKGIKDKAHGMPLIAMALNFTWEFIHVFIYPSNGISLYLNFTWFLLDLGIAFTYFKYSYNFFHLFYAIRKPHWLILSLSVFLIGFMLNLYGEQFFSQLQNIITKDFIFAEVLVGFIVYLFVPACMVAMLFQRKNSRGQSFLIAFSFTISIICYVIEILFNPYHHQWGNSFMMMLMATCIIIQVYYAILIFNQMKKEGKNPWSVL</sequence>
<feature type="transmembrane region" description="Helical" evidence="5">
    <location>
        <begin position="130"/>
        <end position="152"/>
    </location>
</feature>
<keyword evidence="7" id="KW-1185">Reference proteome</keyword>
<comment type="subcellular location">
    <subcellularLocation>
        <location evidence="1">Membrane</location>
        <topology evidence="1">Multi-pass membrane protein</topology>
    </subcellularLocation>
</comment>
<feature type="transmembrane region" description="Helical" evidence="5">
    <location>
        <begin position="195"/>
        <end position="214"/>
    </location>
</feature>
<name>A0ABS1BG23_9SPHI</name>
<evidence type="ECO:0000256" key="4">
    <source>
        <dbReference type="ARBA" id="ARBA00023136"/>
    </source>
</evidence>
<dbReference type="RefSeq" id="WP_200584584.1">
    <property type="nucleotide sequence ID" value="NZ_JAEHFY010000003.1"/>
</dbReference>
<dbReference type="InterPro" id="IPR039020">
    <property type="entry name" value="PaxB-like"/>
</dbReference>
<feature type="transmembrane region" description="Helical" evidence="5">
    <location>
        <begin position="61"/>
        <end position="83"/>
    </location>
</feature>
<feature type="transmembrane region" description="Helical" evidence="5">
    <location>
        <begin position="164"/>
        <end position="183"/>
    </location>
</feature>
<dbReference type="PANTHER" id="PTHR42038">
    <property type="match status" value="1"/>
</dbReference>
<evidence type="ECO:0000256" key="5">
    <source>
        <dbReference type="SAM" id="Phobius"/>
    </source>
</evidence>
<keyword evidence="2 5" id="KW-0812">Transmembrane</keyword>
<evidence type="ECO:0000313" key="7">
    <source>
        <dbReference type="Proteomes" id="UP000660024"/>
    </source>
</evidence>
<evidence type="ECO:0008006" key="8">
    <source>
        <dbReference type="Google" id="ProtNLM"/>
    </source>
</evidence>
<dbReference type="EMBL" id="JAEHFY010000003">
    <property type="protein sequence ID" value="MBK0381798.1"/>
    <property type="molecule type" value="Genomic_DNA"/>
</dbReference>
<organism evidence="6 7">
    <name type="scientific">Pedobacter segetis</name>
    <dbReference type="NCBI Taxonomy" id="2793069"/>
    <lineage>
        <taxon>Bacteria</taxon>
        <taxon>Pseudomonadati</taxon>
        <taxon>Bacteroidota</taxon>
        <taxon>Sphingobacteriia</taxon>
        <taxon>Sphingobacteriales</taxon>
        <taxon>Sphingobacteriaceae</taxon>
        <taxon>Pedobacter</taxon>
    </lineage>
</organism>
<evidence type="ECO:0000256" key="2">
    <source>
        <dbReference type="ARBA" id="ARBA00022692"/>
    </source>
</evidence>
<feature type="transmembrane region" description="Helical" evidence="5">
    <location>
        <begin position="37"/>
        <end position="55"/>
    </location>
</feature>
<dbReference type="PANTHER" id="PTHR42038:SF2">
    <property type="entry name" value="TERPENE CYCLASE AUSL"/>
    <property type="match status" value="1"/>
</dbReference>
<protein>
    <recommendedName>
        <fullName evidence="8">Histidine kinase N-terminal 7TM region domain-containing protein</fullName>
    </recommendedName>
</protein>
<evidence type="ECO:0000313" key="6">
    <source>
        <dbReference type="EMBL" id="MBK0381798.1"/>
    </source>
</evidence>
<evidence type="ECO:0000256" key="1">
    <source>
        <dbReference type="ARBA" id="ARBA00004141"/>
    </source>
</evidence>
<reference evidence="6 7" key="1">
    <citation type="submission" date="2020-12" db="EMBL/GenBank/DDBJ databases">
        <title>Bacterial novel species Pedobacter sp. SD-b isolated from soil.</title>
        <authorList>
            <person name="Jung H.-Y."/>
        </authorList>
    </citation>
    <scope>NUCLEOTIDE SEQUENCE [LARGE SCALE GENOMIC DNA]</scope>
    <source>
        <strain evidence="6 7">SD-b</strain>
    </source>
</reference>
<gene>
    <name evidence="6" type="ORF">I5M32_02395</name>
</gene>
<feature type="transmembrane region" description="Helical" evidence="5">
    <location>
        <begin position="95"/>
        <end position="115"/>
    </location>
</feature>